<sequence>MRKFIACLTVAAALFAPVALAAPSADISSSVMICNKKGDIAYSALYTESKWMMLRMPLAQLGGSLPSNLTLAAGNLPVGTTITLAKAEQDGSDALLTVSVQRESKRSSVNAISTITLSSDGQALTSFGVPVMGTAYASGL</sequence>
<feature type="signal peptide" evidence="1">
    <location>
        <begin position="1"/>
        <end position="21"/>
    </location>
</feature>
<reference evidence="2" key="1">
    <citation type="submission" date="2022-09" db="EMBL/GenBank/DDBJ databases">
        <title>genome sequence of Deinococcus rubellus.</title>
        <authorList>
            <person name="Srinivasan S."/>
        </authorList>
    </citation>
    <scope>NUCLEOTIDE SEQUENCE</scope>
    <source>
        <strain evidence="2">Ant6</strain>
    </source>
</reference>
<feature type="chain" id="PRO_5047272973" evidence="1">
    <location>
        <begin position="22"/>
        <end position="140"/>
    </location>
</feature>
<dbReference type="EMBL" id="CP104213">
    <property type="protein sequence ID" value="UWX63606.1"/>
    <property type="molecule type" value="Genomic_DNA"/>
</dbReference>
<evidence type="ECO:0000313" key="3">
    <source>
        <dbReference type="Proteomes" id="UP001060261"/>
    </source>
</evidence>
<name>A0ABY5YHG0_9DEIO</name>
<proteinExistence type="predicted"/>
<organism evidence="2 3">
    <name type="scientific">Deinococcus rubellus</name>
    <dbReference type="NCBI Taxonomy" id="1889240"/>
    <lineage>
        <taxon>Bacteria</taxon>
        <taxon>Thermotogati</taxon>
        <taxon>Deinococcota</taxon>
        <taxon>Deinococci</taxon>
        <taxon>Deinococcales</taxon>
        <taxon>Deinococcaceae</taxon>
        <taxon>Deinococcus</taxon>
    </lineage>
</organism>
<protein>
    <submittedName>
        <fullName evidence="2">Uncharacterized protein</fullName>
    </submittedName>
</protein>
<keyword evidence="1" id="KW-0732">Signal</keyword>
<evidence type="ECO:0000256" key="1">
    <source>
        <dbReference type="SAM" id="SignalP"/>
    </source>
</evidence>
<keyword evidence="3" id="KW-1185">Reference proteome</keyword>
<dbReference type="Proteomes" id="UP001060261">
    <property type="component" value="Chromosome"/>
</dbReference>
<evidence type="ECO:0000313" key="2">
    <source>
        <dbReference type="EMBL" id="UWX63606.1"/>
    </source>
</evidence>
<gene>
    <name evidence="2" type="ORF">N0D28_12820</name>
</gene>
<accession>A0ABY5YHG0</accession>
<dbReference type="RefSeq" id="WP_260559891.1">
    <property type="nucleotide sequence ID" value="NZ_BAABEC010000158.1"/>
</dbReference>